<dbReference type="InterPro" id="IPR050911">
    <property type="entry name" value="DRAM/TMEM150_Autophagy_Mod"/>
</dbReference>
<feature type="domain" description="CWH43-like N-terminal" evidence="7">
    <location>
        <begin position="15"/>
        <end position="146"/>
    </location>
</feature>
<keyword evidence="9" id="KW-1185">Reference proteome</keyword>
<evidence type="ECO:0000256" key="3">
    <source>
        <dbReference type="ARBA" id="ARBA00022989"/>
    </source>
</evidence>
<evidence type="ECO:0000256" key="1">
    <source>
        <dbReference type="ARBA" id="ARBA00004127"/>
    </source>
</evidence>
<dbReference type="EMBL" id="JH159154">
    <property type="protein sequence ID" value="EGZ16706.1"/>
    <property type="molecule type" value="Genomic_DNA"/>
</dbReference>
<sequence length="215" mass="23757">MDSAQLLRFMRTACPLGASLSVLVTLVSCVIIVKVNHIWVSGLSWPFLSDMGRDYPAYYVFCTGLTLVATLLVFTWTFNWRYHVSALPEDATAFRAISFVSFVAGVLANPGLPVLAFFDTSKHAKLHAAGAEWFFYIETIAVLLNVHHRELQALQDADRPANGPGERMLDRRRQDAAEEENADDPALLLRAVLRGVPYLHAHRNVGGPAIAASLH</sequence>
<keyword evidence="4 6" id="KW-0472">Membrane</keyword>
<dbReference type="InParanoid" id="G4ZGK4"/>
<keyword evidence="3 6" id="KW-1133">Transmembrane helix</keyword>
<feature type="transmembrane region" description="Helical" evidence="6">
    <location>
        <begin position="57"/>
        <end position="76"/>
    </location>
</feature>
<dbReference type="Proteomes" id="UP000002640">
    <property type="component" value="Unassembled WGS sequence"/>
</dbReference>
<reference evidence="8 9" key="1">
    <citation type="journal article" date="2006" name="Science">
        <title>Phytophthora genome sequences uncover evolutionary origins and mechanisms of pathogenesis.</title>
        <authorList>
            <person name="Tyler B.M."/>
            <person name="Tripathy S."/>
            <person name="Zhang X."/>
            <person name="Dehal P."/>
            <person name="Jiang R.H."/>
            <person name="Aerts A."/>
            <person name="Arredondo F.D."/>
            <person name="Baxter L."/>
            <person name="Bensasson D."/>
            <person name="Beynon J.L."/>
            <person name="Chapman J."/>
            <person name="Damasceno C.M."/>
            <person name="Dorrance A.E."/>
            <person name="Dou D."/>
            <person name="Dickerman A.W."/>
            <person name="Dubchak I.L."/>
            <person name="Garbelotto M."/>
            <person name="Gijzen M."/>
            <person name="Gordon S.G."/>
            <person name="Govers F."/>
            <person name="Grunwald N.J."/>
            <person name="Huang W."/>
            <person name="Ivors K.L."/>
            <person name="Jones R.W."/>
            <person name="Kamoun S."/>
            <person name="Krampis K."/>
            <person name="Lamour K.H."/>
            <person name="Lee M.K."/>
            <person name="McDonald W.H."/>
            <person name="Medina M."/>
            <person name="Meijer H.J."/>
            <person name="Nordberg E.K."/>
            <person name="Maclean D.J."/>
            <person name="Ospina-Giraldo M.D."/>
            <person name="Morris P.F."/>
            <person name="Phuntumart V."/>
            <person name="Putnam N.H."/>
            <person name="Rash S."/>
            <person name="Rose J.K."/>
            <person name="Sakihama Y."/>
            <person name="Salamov A.A."/>
            <person name="Savidor A."/>
            <person name="Scheuring C.F."/>
            <person name="Smith B.M."/>
            <person name="Sobral B.W."/>
            <person name="Terry A."/>
            <person name="Torto-Alalibo T.A."/>
            <person name="Win J."/>
            <person name="Xu Z."/>
            <person name="Zhang H."/>
            <person name="Grigoriev I.V."/>
            <person name="Rokhsar D.S."/>
            <person name="Boore J.L."/>
        </authorList>
    </citation>
    <scope>NUCLEOTIDE SEQUENCE [LARGE SCALE GENOMIC DNA]</scope>
    <source>
        <strain evidence="8 9">P6497</strain>
    </source>
</reference>
<protein>
    <recommendedName>
        <fullName evidence="7">CWH43-like N-terminal domain-containing protein</fullName>
    </recommendedName>
</protein>
<dbReference type="PANTHER" id="PTHR21324">
    <property type="entry name" value="FASTING-INDUCIBLE INTEGRAL MEMBRANE PROTEIN TM6P1-RELATED"/>
    <property type="match status" value="1"/>
</dbReference>
<feature type="transmembrane region" description="Helical" evidence="6">
    <location>
        <begin position="20"/>
        <end position="45"/>
    </location>
</feature>
<evidence type="ECO:0000259" key="7">
    <source>
        <dbReference type="Pfam" id="PF10277"/>
    </source>
</evidence>
<comment type="subcellular location">
    <subcellularLocation>
        <location evidence="1">Endomembrane system</location>
        <topology evidence="1">Multi-pass membrane protein</topology>
    </subcellularLocation>
</comment>
<feature type="region of interest" description="Disordered" evidence="5">
    <location>
        <begin position="155"/>
        <end position="182"/>
    </location>
</feature>
<feature type="compositionally biased region" description="Basic and acidic residues" evidence="5">
    <location>
        <begin position="167"/>
        <end position="176"/>
    </location>
</feature>
<evidence type="ECO:0000256" key="6">
    <source>
        <dbReference type="SAM" id="Phobius"/>
    </source>
</evidence>
<dbReference type="AlphaFoldDB" id="G4ZGK4"/>
<evidence type="ECO:0000313" key="9">
    <source>
        <dbReference type="Proteomes" id="UP000002640"/>
    </source>
</evidence>
<evidence type="ECO:0000256" key="2">
    <source>
        <dbReference type="ARBA" id="ARBA00022692"/>
    </source>
</evidence>
<accession>G4ZGK4</accession>
<name>G4ZGK4_PHYSP</name>
<dbReference type="InterPro" id="IPR019402">
    <property type="entry name" value="CWH43_N"/>
</dbReference>
<evidence type="ECO:0000256" key="5">
    <source>
        <dbReference type="SAM" id="MobiDB-lite"/>
    </source>
</evidence>
<gene>
    <name evidence="8" type="ORF">PHYSODRAFT_504006</name>
</gene>
<dbReference type="KEGG" id="psoj:PHYSODRAFT_504006"/>
<dbReference type="GeneID" id="20658304"/>
<keyword evidence="2 6" id="KW-0812">Transmembrane</keyword>
<dbReference type="Pfam" id="PF10277">
    <property type="entry name" value="Frag1"/>
    <property type="match status" value="1"/>
</dbReference>
<organism evidence="8 9">
    <name type="scientific">Phytophthora sojae (strain P6497)</name>
    <name type="common">Soybean stem and root rot agent</name>
    <name type="synonym">Phytophthora megasperma f. sp. glycines</name>
    <dbReference type="NCBI Taxonomy" id="1094619"/>
    <lineage>
        <taxon>Eukaryota</taxon>
        <taxon>Sar</taxon>
        <taxon>Stramenopiles</taxon>
        <taxon>Oomycota</taxon>
        <taxon>Peronosporomycetes</taxon>
        <taxon>Peronosporales</taxon>
        <taxon>Peronosporaceae</taxon>
        <taxon>Phytophthora</taxon>
    </lineage>
</organism>
<evidence type="ECO:0000313" key="8">
    <source>
        <dbReference type="EMBL" id="EGZ16706.1"/>
    </source>
</evidence>
<proteinExistence type="predicted"/>
<dbReference type="OMA" id="KANDIWV"/>
<dbReference type="PANTHER" id="PTHR21324:SF2">
    <property type="entry name" value="EG:22E5.9 PROTEIN"/>
    <property type="match status" value="1"/>
</dbReference>
<dbReference type="RefSeq" id="XP_009525764.1">
    <property type="nucleotide sequence ID" value="XM_009527469.1"/>
</dbReference>
<feature type="transmembrane region" description="Helical" evidence="6">
    <location>
        <begin position="96"/>
        <end position="118"/>
    </location>
</feature>
<dbReference type="GO" id="GO:0012505">
    <property type="term" value="C:endomembrane system"/>
    <property type="evidence" value="ECO:0007669"/>
    <property type="project" value="UniProtKB-SubCell"/>
</dbReference>
<evidence type="ECO:0000256" key="4">
    <source>
        <dbReference type="ARBA" id="ARBA00023136"/>
    </source>
</evidence>